<dbReference type="EMBL" id="JAQQWI010000006">
    <property type="protein sequence ID" value="KAK8033867.1"/>
    <property type="molecule type" value="Genomic_DNA"/>
</dbReference>
<evidence type="ECO:0000313" key="2">
    <source>
        <dbReference type="EMBL" id="KAK8033867.1"/>
    </source>
</evidence>
<sequence>MMHFRKPSEAKHQDDSKSIRSMASRRSVSLGSPAPTQFSHSKPATQITLPDSLGGISEGISWDIPHLGDLDLSGPLLSEKPEPEPVVQARSPSPPRQPSQPASRPATQKGSAQEPTQGEDAAQPAADATSTTSAEKDGAAPLSSAIDIILARSRVYAPSPRTEQPWWTTRTAESAAAAERARGKLQDQQAPAGTELYLIYPVDGCDGRQTRSIDKHLEGSVEAYAMQRSNLFEGVLFWRAFLTTSQMELIRAMPEVVKVDHQPKPQPKAAAPVEQPDFTPARANPELGVTSPPREGKELYHIMPKIWHDKEVLKSLADKIENMAAPGDLYTHTFTGGIHYWRAFLTAGEAAQLRDVPEVRATAPLKVPQ</sequence>
<feature type="compositionally biased region" description="Polar residues" evidence="1">
    <location>
        <begin position="19"/>
        <end position="49"/>
    </location>
</feature>
<keyword evidence="3" id="KW-1185">Reference proteome</keyword>
<reference evidence="2 3" key="1">
    <citation type="submission" date="2023-01" db="EMBL/GenBank/DDBJ databases">
        <title>Analysis of 21 Apiospora genomes using comparative genomics revels a genus with tremendous synthesis potential of carbohydrate active enzymes and secondary metabolites.</title>
        <authorList>
            <person name="Sorensen T."/>
        </authorList>
    </citation>
    <scope>NUCLEOTIDE SEQUENCE [LARGE SCALE GENOMIC DNA]</scope>
    <source>
        <strain evidence="2 3">CBS 20057</strain>
    </source>
</reference>
<accession>A0ABR1SHS6</accession>
<proteinExistence type="predicted"/>
<feature type="compositionally biased region" description="Low complexity" evidence="1">
    <location>
        <begin position="65"/>
        <end position="78"/>
    </location>
</feature>
<gene>
    <name evidence="2" type="ORF">PG991_003265</name>
</gene>
<evidence type="ECO:0000313" key="3">
    <source>
        <dbReference type="Proteomes" id="UP001396898"/>
    </source>
</evidence>
<evidence type="ECO:0000256" key="1">
    <source>
        <dbReference type="SAM" id="MobiDB-lite"/>
    </source>
</evidence>
<feature type="region of interest" description="Disordered" evidence="1">
    <location>
        <begin position="262"/>
        <end position="294"/>
    </location>
</feature>
<name>A0ABR1SHS6_9PEZI</name>
<comment type="caution">
    <text evidence="2">The sequence shown here is derived from an EMBL/GenBank/DDBJ whole genome shotgun (WGS) entry which is preliminary data.</text>
</comment>
<dbReference type="Proteomes" id="UP001396898">
    <property type="component" value="Unassembled WGS sequence"/>
</dbReference>
<organism evidence="2 3">
    <name type="scientific">Apiospora marii</name>
    <dbReference type="NCBI Taxonomy" id="335849"/>
    <lineage>
        <taxon>Eukaryota</taxon>
        <taxon>Fungi</taxon>
        <taxon>Dikarya</taxon>
        <taxon>Ascomycota</taxon>
        <taxon>Pezizomycotina</taxon>
        <taxon>Sordariomycetes</taxon>
        <taxon>Xylariomycetidae</taxon>
        <taxon>Amphisphaeriales</taxon>
        <taxon>Apiosporaceae</taxon>
        <taxon>Apiospora</taxon>
    </lineage>
</organism>
<feature type="compositionally biased region" description="Basic and acidic residues" evidence="1">
    <location>
        <begin position="1"/>
        <end position="18"/>
    </location>
</feature>
<feature type="region of interest" description="Disordered" evidence="1">
    <location>
        <begin position="1"/>
        <end position="139"/>
    </location>
</feature>
<protein>
    <submittedName>
        <fullName evidence="2">Uncharacterized protein</fullName>
    </submittedName>
</protein>